<dbReference type="SUPFAM" id="SSF54001">
    <property type="entry name" value="Cysteine proteinases"/>
    <property type="match status" value="1"/>
</dbReference>
<feature type="region of interest" description="Disordered" evidence="1">
    <location>
        <begin position="3060"/>
        <end position="3103"/>
    </location>
</feature>
<dbReference type="PANTHER" id="PTHR24006">
    <property type="entry name" value="UBIQUITIN CARBOXYL-TERMINAL HYDROLASE"/>
    <property type="match status" value="1"/>
</dbReference>
<protein>
    <recommendedName>
        <fullName evidence="2">USP domain-containing protein</fullName>
    </recommendedName>
</protein>
<name>A0A5A8ELP8_CAFRO</name>
<feature type="region of interest" description="Disordered" evidence="1">
    <location>
        <begin position="1671"/>
        <end position="1702"/>
    </location>
</feature>
<feature type="compositionally biased region" description="Gly residues" evidence="1">
    <location>
        <begin position="1691"/>
        <end position="1700"/>
    </location>
</feature>
<feature type="compositionally biased region" description="Gly residues" evidence="1">
    <location>
        <begin position="2832"/>
        <end position="2848"/>
    </location>
</feature>
<dbReference type="OrthoDB" id="289038at2759"/>
<dbReference type="GO" id="GO:0005829">
    <property type="term" value="C:cytosol"/>
    <property type="evidence" value="ECO:0007669"/>
    <property type="project" value="TreeGrafter"/>
</dbReference>
<dbReference type="PROSITE" id="PS00973">
    <property type="entry name" value="USP_2"/>
    <property type="match status" value="1"/>
</dbReference>
<dbReference type="PROSITE" id="PS00972">
    <property type="entry name" value="USP_1"/>
    <property type="match status" value="1"/>
</dbReference>
<proteinExistence type="predicted"/>
<dbReference type="Proteomes" id="UP000322899">
    <property type="component" value="Unassembled WGS sequence"/>
</dbReference>
<feature type="compositionally biased region" description="Low complexity" evidence="1">
    <location>
        <begin position="2849"/>
        <end position="2870"/>
    </location>
</feature>
<feature type="compositionally biased region" description="Gly residues" evidence="1">
    <location>
        <begin position="611"/>
        <end position="626"/>
    </location>
</feature>
<evidence type="ECO:0000313" key="4">
    <source>
        <dbReference type="Proteomes" id="UP000322899"/>
    </source>
</evidence>
<accession>A0A5A8ELP8</accession>
<dbReference type="PANTHER" id="PTHR24006:SF827">
    <property type="entry name" value="UBIQUITIN CARBOXYL-TERMINAL HYDROLASE 34"/>
    <property type="match status" value="1"/>
</dbReference>
<dbReference type="InterPro" id="IPR018200">
    <property type="entry name" value="USP_CS"/>
</dbReference>
<dbReference type="InterPro" id="IPR038765">
    <property type="entry name" value="Papain-like_cys_pep_sf"/>
</dbReference>
<dbReference type="GO" id="GO:0005634">
    <property type="term" value="C:nucleus"/>
    <property type="evidence" value="ECO:0007669"/>
    <property type="project" value="TreeGrafter"/>
</dbReference>
<feature type="compositionally biased region" description="Low complexity" evidence="1">
    <location>
        <begin position="3070"/>
        <end position="3083"/>
    </location>
</feature>
<feature type="domain" description="USP" evidence="2">
    <location>
        <begin position="2288"/>
        <end position="2743"/>
    </location>
</feature>
<dbReference type="EMBL" id="VLTO01000007">
    <property type="protein sequence ID" value="KAA0176711.1"/>
    <property type="molecule type" value="Genomic_DNA"/>
</dbReference>
<feature type="region of interest" description="Disordered" evidence="1">
    <location>
        <begin position="2596"/>
        <end position="2617"/>
    </location>
</feature>
<feature type="region of interest" description="Disordered" evidence="1">
    <location>
        <begin position="2763"/>
        <end position="2805"/>
    </location>
</feature>
<evidence type="ECO:0000313" key="3">
    <source>
        <dbReference type="EMBL" id="KAA0176711.1"/>
    </source>
</evidence>
<dbReference type="InterPro" id="IPR028889">
    <property type="entry name" value="USP"/>
</dbReference>
<feature type="region of interest" description="Disordered" evidence="1">
    <location>
        <begin position="2832"/>
        <end position="2902"/>
    </location>
</feature>
<dbReference type="Pfam" id="PF00443">
    <property type="entry name" value="UCH"/>
    <property type="match status" value="1"/>
</dbReference>
<dbReference type="PROSITE" id="PS50235">
    <property type="entry name" value="USP_3"/>
    <property type="match status" value="1"/>
</dbReference>
<dbReference type="GO" id="GO:0016579">
    <property type="term" value="P:protein deubiquitination"/>
    <property type="evidence" value="ECO:0007669"/>
    <property type="project" value="InterPro"/>
</dbReference>
<feature type="compositionally biased region" description="Gly residues" evidence="1">
    <location>
        <begin position="3093"/>
        <end position="3102"/>
    </location>
</feature>
<reference evidence="3 4" key="1">
    <citation type="submission" date="2019-07" db="EMBL/GenBank/DDBJ databases">
        <title>Genomes of Cafeteria roenbergensis.</title>
        <authorList>
            <person name="Fischer M.G."/>
            <person name="Hackl T."/>
            <person name="Roman M."/>
        </authorList>
    </citation>
    <scope>NUCLEOTIDE SEQUENCE [LARGE SCALE GENOMIC DNA]</scope>
    <source>
        <strain evidence="3 4">E4-10P</strain>
    </source>
</reference>
<feature type="compositionally biased region" description="Low complexity" evidence="1">
    <location>
        <begin position="1897"/>
        <end position="1906"/>
    </location>
</feature>
<comment type="caution">
    <text evidence="3">The sequence shown here is derived from an EMBL/GenBank/DDBJ whole genome shotgun (WGS) entry which is preliminary data.</text>
</comment>
<feature type="region of interest" description="Disordered" evidence="1">
    <location>
        <begin position="1870"/>
        <end position="1907"/>
    </location>
</feature>
<dbReference type="GO" id="GO:0004843">
    <property type="term" value="F:cysteine-type deubiquitinase activity"/>
    <property type="evidence" value="ECO:0007669"/>
    <property type="project" value="InterPro"/>
</dbReference>
<feature type="compositionally biased region" description="Gly residues" evidence="1">
    <location>
        <begin position="2781"/>
        <end position="2805"/>
    </location>
</feature>
<dbReference type="Gene3D" id="3.90.70.10">
    <property type="entry name" value="Cysteine proteinases"/>
    <property type="match status" value="1"/>
</dbReference>
<organism evidence="3 4">
    <name type="scientific">Cafeteria roenbergensis</name>
    <name type="common">Marine flagellate</name>
    <dbReference type="NCBI Taxonomy" id="33653"/>
    <lineage>
        <taxon>Eukaryota</taxon>
        <taxon>Sar</taxon>
        <taxon>Stramenopiles</taxon>
        <taxon>Bigyra</taxon>
        <taxon>Opalozoa</taxon>
        <taxon>Bicosoecida</taxon>
        <taxon>Cafeteriaceae</taxon>
        <taxon>Cafeteria</taxon>
    </lineage>
</organism>
<sequence>MALSGVDGGAAMAPTRAVVDLDVTYAAALPDPRFRRLVGPGGVGLNVNPLGEATFLWVKSGASEASDDAGCAAPPEGALGDVMLVDPDADGVPAGYRGAGAAAAGASSLSAASAVAGMANPALATAPAKAGARWAVPCGAVEEALMRVLAMQGIRCSVAVCEPGAPGAIALGASAVRWTTTATAAATAATAAASKAKPKAKSDAAAAALTAAEVDECAARMAAVRATAYAVWAGERRRLHEEAAAAKAAALVAAEAAEPRDRASSMATAAAVKVPSLPPPPPHLGPYFGTGAASRHVLAAVYAAATAGGGAGGSAQSPTATPSLATDAPAATAALEAALSAATAAAARRPSDPRQAKEAEEAQLAAARAFALGGLQAFLAKCLRCRPAEDATAPLIALLATRVAAWVGGVVADPASALSPLASPPEQAAAPPSPVPVPLLDVLGLALGADSASRAIYDRFGKMPTDAGVLDGVKLSASAVPAPGAEFDGALLGFALADAAPLPGVPEPLPGHHRPVMPQASPATDIARLPSKTYAALSSSQPSGFLVGAFNAFHAAGGTAGATALLEAALVARPSRSPRLGDSQAAPAGVSAAEQEFTTVSSSHGRRGKGRAGAGPAAGAGAGGGGGGGGGGFSYASAAAAAPQATSLFDPVSQRPGEVPGHTGAGPLRFDRGWEYVDASPALPQEAALALVRAVGGIRATPRMWAPRFGEEDAPPLLRAVFARAARPSAEDLAALAAGDRDRLIKLADDAAALARVVTDSKRFAPLVAGSSAGHTADRVRDGVVLAMAMACLHSANATLKEAPPAGAVAPGAAVAGAAAGAVGAPGAAPLGEALAAAGATLLSDVVAAVHRGDGLVPAAGFIGPAARSASSSSSGSGAWTGQASVGRTTINPMFAGTRPAPRSAFAAASAALDDDEVEGGSAGGSAAAGPTKSSAAQAREDAAEPQDVAELRVAWPRRRLPMRWATPRWLAGHFVAEGVPGLLAQLTPPAGAASPPAWVRLSTRLLALGAETLAFAARYGAESLDDVAAQLGAAALAGTDSAAEPAAAAAWQAAAAAAFAGLCRNVGIEVLWGFWERVEAVEPASLSPAAVKLLAELTVVSADRIRARDRVPPFESRFGHGDDAKGSAGLNPQLQYHFGAHVLFELCSGAGAAASAEASGLARRLLPRVLNSTHCRIWLPGFVERAVTGLVDAAGAGGSGGGGSSAAGAGAAIETAKRLLAALPATSLGGGASQEKTLASLSAKLGGGGALAGLLLDELEDHRREALAALGLLADPEDQAAVAAAYAAEDAYATSAATSSAAAAAAAAAAQGAAAGPGDDAGAEEAAKDEAPARWAVDGAALLRAAPSGDAGALRYGGETLSAGLHSRLSFVWFVLSAARETLGAQALLRLWRVCVASAVGPGDAVSLFSALRKALPLKERQWAGSSATAKSGVVRVVVKSEAAGVVLRRLVGPAVAGPSVTPAWLPAGTSAARGDWNSQVLPAATSCLADALAFVNSREGGLELDHSSAGAARLTPFWLRALPSSLVSISALWTAAVDSEALRAAVAAAGPGGAAAEGALSAARRMLLALHSRVELSQASRVQAGRAVSPSAVWVEFVEGCLARAGQAAVAIEKLHAPVTGLMGPSESSQAAAQAAAARAVPRMEAALWLMLLFVRRLAARGALALPGKSAGGGSAKRGKGKASSSSAGGRGGIGKGLAAGKPAEPALPIGVIPSKVVDWKQPPSGGKPKTHVEVTCQVKVSLSEGRLAGRTVRHRVRLPKGSPVGDLRAHIAKDSGLCGSDRLRIRHSATNVLPRSFDELSFEDAGIGTSCSAEILPFPAEDTEGEGGFVYEGPAAVEDAADDAALDVAEASGGGAAGVAAAGSADAGAAGAGGRAGNAVPDGREEDEEEHDATSAGSTSASAPMPWLLDPFAKARAVAAAEAGAKAAAAGAAPFVSAAAAWAPLRGAGPYGAGLADPDERRAAMGLLRGQAGFTGTMLAALLAGGDAAQVAWRVLRLVPWSPQLLRAVETGSPLQLRTDQALVDRVLAGGSSAEASHTEADAVARGLLSLVFRVLAVSGERRPAEPSAQAPAGAGDGAAMALDRTASGAAGPAGGLDRELCRLVPHLWHRSLFAVGGGDPAAPLLRTPNSRGFAMKLLRVVARRDPAAKDLLLALACRLYGDDGVCGDPPPLPEPWASARPPAGALEGASAMLGARTSLAAAWGRPEASASSLDTRAAELLAASGADVDRCETDRAAALAAASPMGLGSPAADAVAAAEWRNSPVPARVGAAVRGAGASASMAPGLENLGATCYLNATLQQLFAVQSFRAGVLALDVGEDADLARQARAETGGACSGEAGCDNGDHDSLLFQLQSLFAHLHEHRGGGRAGTTAALCGAFRDWEGAPINPRVQQDATEFLSSLFQQLEGRLAGTRHARIMSAPFGLGYVCTLNADVAAARAAGAVESFSARRVDNTSVSVPVVGSDARDEGLRAGLAAFVAADEVEYRWPVAGSAKGAELRSLKRQLIGSTPPHLLLSLSRFQFDMEALCQRKVNDRIAFPSLLDVFEFTPNGQRRRRRRRAAGQGDGESAAEAVADAAGALWQAGGASTLAAAREEEEDDVGEDGEGECWERLGDGAPVPGPAGCVYVLSGVVVHRGTAQAGHYWSLARDRSTRLSLRAGSAKDAAAAARRGAVGASALGLNDAVLSGHEDAWFKLDDRRVAPFPVADMELEAFGGELTSSGQKRKADQSAFILVYDRVDPAAVAEWARLTTLEVEREAPALPAAGPEDGAEAEAGASGGPGAAASGAKGGARGAGGSAAGGGKGAFPGLGAGKGAAGSAFPGLGGAGGAASGGGAVSGAGAGGDAADTADTADAPAPDDAPGQARAQDRPSVATVVGLGDVSGTDPPPGEDLPAPSALAPAMPRRLWQRLRAERLRAQYLAQVACPDVVEFAMDVATMGNPAEPTDGTPDTWAPEPAVAAAAAQLGCRLLLGVFPHLDDDARAPLAQWAFVLERLCRQSREVASGLVHEWLLTAVDTAAAPGAAEAPAVTGWWSAWLESCVSPRMLPPDMMAHKRSALERGGQGPAKAGRQAAGASAGSRGGKRRGKATGGGGGGATKAGAAAAAAEAALAGAGAEVSVDAPLWVPSWALGAEAEEPVSWDDVGAIMTAVLTSSPASGPLPARALCSGAWPAGRAVVASDDDCAGLVGSTVQFQRGTGVRAKQETIEGTVTHFDAGRGAPGTGGEFCVRVDGGSRTLWHRLSYSPFRAVPPPAQLAKAAAALL</sequence>
<feature type="compositionally biased region" description="Low complexity" evidence="1">
    <location>
        <begin position="2764"/>
        <end position="2780"/>
    </location>
</feature>
<evidence type="ECO:0000259" key="2">
    <source>
        <dbReference type="PROSITE" id="PS50235"/>
    </source>
</evidence>
<dbReference type="InterPro" id="IPR001394">
    <property type="entry name" value="Peptidase_C19_UCH"/>
</dbReference>
<dbReference type="InterPro" id="IPR050164">
    <property type="entry name" value="Peptidase_C19"/>
</dbReference>
<feature type="region of interest" description="Disordered" evidence="1">
    <location>
        <begin position="907"/>
        <end position="946"/>
    </location>
</feature>
<feature type="compositionally biased region" description="Acidic residues" evidence="1">
    <location>
        <begin position="2599"/>
        <end position="2612"/>
    </location>
</feature>
<evidence type="ECO:0000256" key="1">
    <source>
        <dbReference type="SAM" id="MobiDB-lite"/>
    </source>
</evidence>
<feature type="compositionally biased region" description="Low complexity" evidence="1">
    <location>
        <begin position="925"/>
        <end position="938"/>
    </location>
</feature>
<gene>
    <name evidence="3" type="ORF">FNF27_01992</name>
</gene>
<feature type="region of interest" description="Disordered" evidence="1">
    <location>
        <begin position="577"/>
        <end position="626"/>
    </location>
</feature>